<sequence length="216" mass="24764">MPVFVGDDPDSWLFRVERSSRDGTILGKFLRIKQETTVEEYWNLFDKLVAPLSDVQEKVAQLVENRELIRNEANLNGFASGKYPPQTITNSRGVIGNTAVENKGNTTFPIRTITLRSLNANDARKETNSRRLPDAEFQARKEKGLCFRCNKKYSVDHKCKMKELRELKMFVVVNEDEEYEIIEEKETEEKGLAVLEVEKEKKAYVELSINSVVGGK</sequence>
<dbReference type="Proteomes" id="UP000321393">
    <property type="component" value="Unassembled WGS sequence"/>
</dbReference>
<organism evidence="1 3">
    <name type="scientific">Cucumis melo var. makuwa</name>
    <name type="common">Oriental melon</name>
    <dbReference type="NCBI Taxonomy" id="1194695"/>
    <lineage>
        <taxon>Eukaryota</taxon>
        <taxon>Viridiplantae</taxon>
        <taxon>Streptophyta</taxon>
        <taxon>Embryophyta</taxon>
        <taxon>Tracheophyta</taxon>
        <taxon>Spermatophyta</taxon>
        <taxon>Magnoliopsida</taxon>
        <taxon>eudicotyledons</taxon>
        <taxon>Gunneridae</taxon>
        <taxon>Pentapetalae</taxon>
        <taxon>rosids</taxon>
        <taxon>fabids</taxon>
        <taxon>Cucurbitales</taxon>
        <taxon>Cucurbitaceae</taxon>
        <taxon>Benincaseae</taxon>
        <taxon>Cucumis</taxon>
    </lineage>
</organism>
<accession>A0A5A7TZR5</accession>
<evidence type="ECO:0000313" key="4">
    <source>
        <dbReference type="Proteomes" id="UP000321947"/>
    </source>
</evidence>
<dbReference type="Proteomes" id="UP000321947">
    <property type="component" value="Unassembled WGS sequence"/>
</dbReference>
<evidence type="ECO:0000313" key="3">
    <source>
        <dbReference type="Proteomes" id="UP000321393"/>
    </source>
</evidence>
<comment type="caution">
    <text evidence="1">The sequence shown here is derived from an EMBL/GenBank/DDBJ whole genome shotgun (WGS) entry which is preliminary data.</text>
</comment>
<evidence type="ECO:0000313" key="2">
    <source>
        <dbReference type="EMBL" id="TYK28234.1"/>
    </source>
</evidence>
<name>A0A5A7TZR5_CUCMM</name>
<proteinExistence type="predicted"/>
<dbReference type="AlphaFoldDB" id="A0A5A7TZR5"/>
<dbReference type="EMBL" id="SSTD01002133">
    <property type="protein sequence ID" value="TYK28234.1"/>
    <property type="molecule type" value="Genomic_DNA"/>
</dbReference>
<reference evidence="3 4" key="1">
    <citation type="submission" date="2019-08" db="EMBL/GenBank/DDBJ databases">
        <title>Draft genome sequences of two oriental melons (Cucumis melo L. var makuwa).</title>
        <authorList>
            <person name="Kwon S.-Y."/>
        </authorList>
    </citation>
    <scope>NUCLEOTIDE SEQUENCE [LARGE SCALE GENOMIC DNA]</scope>
    <source>
        <strain evidence="4">cv. Chang Bougi</strain>
        <strain evidence="3">cv. SW 3</strain>
        <tissue evidence="1">Leaf</tissue>
    </source>
</reference>
<dbReference type="EMBL" id="SSTE01012822">
    <property type="protein sequence ID" value="KAA0048438.1"/>
    <property type="molecule type" value="Genomic_DNA"/>
</dbReference>
<gene>
    <name evidence="2" type="ORF">E5676_scaffold600G00190</name>
    <name evidence="1" type="ORF">E6C27_scaffold61G00190</name>
</gene>
<evidence type="ECO:0000313" key="1">
    <source>
        <dbReference type="EMBL" id="KAA0048438.1"/>
    </source>
</evidence>
<protein>
    <submittedName>
        <fullName evidence="1">Transposon Tf2-1 polyprotein isoform X1</fullName>
    </submittedName>
</protein>